<dbReference type="OrthoDB" id="9800167at2"/>
<accession>G6Y5T2</accession>
<dbReference type="PANTHER" id="PTHR21496:SF23">
    <property type="entry name" value="3-PHENYLPROPIONATE_CINNAMIC ACID DIOXYGENASE FERREDOXIN SUBUNIT"/>
    <property type="match status" value="1"/>
</dbReference>
<feature type="domain" description="Rieske" evidence="5">
    <location>
        <begin position="8"/>
        <end position="104"/>
    </location>
</feature>
<dbReference type="GO" id="GO:0051537">
    <property type="term" value="F:2 iron, 2 sulfur cluster binding"/>
    <property type="evidence" value="ECO:0007669"/>
    <property type="project" value="UniProtKB-KW"/>
</dbReference>
<dbReference type="GO" id="GO:0046872">
    <property type="term" value="F:metal ion binding"/>
    <property type="evidence" value="ECO:0007669"/>
    <property type="project" value="UniProtKB-KW"/>
</dbReference>
<protein>
    <submittedName>
        <fullName evidence="6">Rieske (2Fe-2S) domain-containing protein</fullName>
    </submittedName>
</protein>
<dbReference type="CDD" id="cd03528">
    <property type="entry name" value="Rieske_RO_ferredoxin"/>
    <property type="match status" value="1"/>
</dbReference>
<dbReference type="Proteomes" id="UP000002949">
    <property type="component" value="Unassembled WGS sequence"/>
</dbReference>
<reference evidence="6 7" key="1">
    <citation type="journal article" date="2012" name="J. Bacteriol.">
        <title>Draft Genome Sequence of Plant Growth-Promoting Rhizobium Mesorhizobium amorphae, Isolated from Zinc-Lead Mine Tailings.</title>
        <authorList>
            <person name="Hao X."/>
            <person name="Lin Y."/>
            <person name="Johnstone L."/>
            <person name="Baltrus D.A."/>
            <person name="Miller S.J."/>
            <person name="Wei G."/>
            <person name="Rensing C."/>
        </authorList>
    </citation>
    <scope>NUCLEOTIDE SEQUENCE [LARGE SCALE GENOMIC DNA]</scope>
    <source>
        <strain evidence="6 7">CCNWGS0123</strain>
    </source>
</reference>
<name>G6Y5T2_9HYPH</name>
<dbReference type="InterPro" id="IPR036922">
    <property type="entry name" value="Rieske_2Fe-2S_sf"/>
</dbReference>
<dbReference type="eggNOG" id="COG2146">
    <property type="taxonomic scope" value="Bacteria"/>
</dbReference>
<dbReference type="InterPro" id="IPR012747">
    <property type="entry name" value="MocE_2FeS"/>
</dbReference>
<keyword evidence="3" id="KW-0408">Iron</keyword>
<organism evidence="6 7">
    <name type="scientific">Mesorhizobium amorphae CCNWGS0123</name>
    <dbReference type="NCBI Taxonomy" id="1082933"/>
    <lineage>
        <taxon>Bacteria</taxon>
        <taxon>Pseudomonadati</taxon>
        <taxon>Pseudomonadota</taxon>
        <taxon>Alphaproteobacteria</taxon>
        <taxon>Hyphomicrobiales</taxon>
        <taxon>Phyllobacteriaceae</taxon>
        <taxon>Mesorhizobium</taxon>
    </lineage>
</organism>
<evidence type="ECO:0000256" key="2">
    <source>
        <dbReference type="ARBA" id="ARBA00022723"/>
    </source>
</evidence>
<keyword evidence="2" id="KW-0479">Metal-binding</keyword>
<dbReference type="EMBL" id="AGSN01000064">
    <property type="protein sequence ID" value="EHH12908.1"/>
    <property type="molecule type" value="Genomic_DNA"/>
</dbReference>
<dbReference type="PROSITE" id="PS51296">
    <property type="entry name" value="RIESKE"/>
    <property type="match status" value="1"/>
</dbReference>
<evidence type="ECO:0000256" key="4">
    <source>
        <dbReference type="ARBA" id="ARBA00023014"/>
    </source>
</evidence>
<dbReference type="RefSeq" id="WP_006200728.1">
    <property type="nucleotide sequence ID" value="NZ_AGSN01000064.1"/>
</dbReference>
<proteinExistence type="predicted"/>
<dbReference type="SUPFAM" id="SSF50022">
    <property type="entry name" value="ISP domain"/>
    <property type="match status" value="1"/>
</dbReference>
<evidence type="ECO:0000313" key="7">
    <source>
        <dbReference type="Proteomes" id="UP000002949"/>
    </source>
</evidence>
<keyword evidence="7" id="KW-1185">Reference proteome</keyword>
<evidence type="ECO:0000256" key="3">
    <source>
        <dbReference type="ARBA" id="ARBA00023004"/>
    </source>
</evidence>
<sequence length="107" mass="12051">MSNNSNWIKALSVTDVPKNDVKRWDYGTKSFAIFRTAEDRCYATDDTCTHEHARMSDGFVMNHTIECPRHAGSFDFRTGEALNPPACINLKTYATKIEDGVIYVDVG</sequence>
<evidence type="ECO:0000313" key="6">
    <source>
        <dbReference type="EMBL" id="EHH12908.1"/>
    </source>
</evidence>
<dbReference type="InterPro" id="IPR017941">
    <property type="entry name" value="Rieske_2Fe-2S"/>
</dbReference>
<dbReference type="Gene3D" id="2.102.10.10">
    <property type="entry name" value="Rieske [2Fe-2S] iron-sulphur domain"/>
    <property type="match status" value="1"/>
</dbReference>
<evidence type="ECO:0000259" key="5">
    <source>
        <dbReference type="PROSITE" id="PS51296"/>
    </source>
</evidence>
<dbReference type="NCBIfam" id="TIGR02377">
    <property type="entry name" value="MocE_fam_FeS"/>
    <property type="match status" value="1"/>
</dbReference>
<gene>
    <name evidence="6" type="ORF">MEA186_06458</name>
</gene>
<keyword evidence="1" id="KW-0001">2Fe-2S</keyword>
<dbReference type="Pfam" id="PF00355">
    <property type="entry name" value="Rieske"/>
    <property type="match status" value="1"/>
</dbReference>
<evidence type="ECO:0000256" key="1">
    <source>
        <dbReference type="ARBA" id="ARBA00022714"/>
    </source>
</evidence>
<dbReference type="PANTHER" id="PTHR21496">
    <property type="entry name" value="FERREDOXIN-RELATED"/>
    <property type="match status" value="1"/>
</dbReference>
<keyword evidence="4" id="KW-0411">Iron-sulfur</keyword>
<dbReference type="AlphaFoldDB" id="G6Y5T2"/>